<dbReference type="AlphaFoldDB" id="A0A5D2W7D1"/>
<evidence type="ECO:0000256" key="1">
    <source>
        <dbReference type="SAM" id="MobiDB-lite"/>
    </source>
</evidence>
<reference evidence="2 3" key="1">
    <citation type="submission" date="2019-07" db="EMBL/GenBank/DDBJ databases">
        <title>WGS assembly of Gossypium mustelinum.</title>
        <authorList>
            <person name="Chen Z.J."/>
            <person name="Sreedasyam A."/>
            <person name="Ando A."/>
            <person name="Song Q."/>
            <person name="De L."/>
            <person name="Hulse-Kemp A."/>
            <person name="Ding M."/>
            <person name="Ye W."/>
            <person name="Kirkbride R."/>
            <person name="Jenkins J."/>
            <person name="Plott C."/>
            <person name="Lovell J."/>
            <person name="Lin Y.-M."/>
            <person name="Vaughn R."/>
            <person name="Liu B."/>
            <person name="Li W."/>
            <person name="Simpson S."/>
            <person name="Scheffler B."/>
            <person name="Saski C."/>
            <person name="Grover C."/>
            <person name="Hu G."/>
            <person name="Conover J."/>
            <person name="Carlson J."/>
            <person name="Shu S."/>
            <person name="Boston L."/>
            <person name="Williams M."/>
            <person name="Peterson D."/>
            <person name="Mcgee K."/>
            <person name="Jones D."/>
            <person name="Wendel J."/>
            <person name="Stelly D."/>
            <person name="Grimwood J."/>
            <person name="Schmutz J."/>
        </authorList>
    </citation>
    <scope>NUCLEOTIDE SEQUENCE [LARGE SCALE GENOMIC DNA]</scope>
    <source>
        <strain evidence="2">1408120.09</strain>
    </source>
</reference>
<feature type="compositionally biased region" description="Basic and acidic residues" evidence="1">
    <location>
        <begin position="16"/>
        <end position="29"/>
    </location>
</feature>
<protein>
    <submittedName>
        <fullName evidence="2">Uncharacterized protein</fullName>
    </submittedName>
</protein>
<keyword evidence="3" id="KW-1185">Reference proteome</keyword>
<feature type="compositionally biased region" description="Polar residues" evidence="1">
    <location>
        <begin position="31"/>
        <end position="41"/>
    </location>
</feature>
<evidence type="ECO:0000313" key="3">
    <source>
        <dbReference type="Proteomes" id="UP000323597"/>
    </source>
</evidence>
<proteinExistence type="predicted"/>
<name>A0A5D2W7D1_GOSMU</name>
<gene>
    <name evidence="2" type="ORF">E1A91_D01G156200v1</name>
</gene>
<accession>A0A5D2W7D1</accession>
<dbReference type="Proteomes" id="UP000323597">
    <property type="component" value="Chromosome D01"/>
</dbReference>
<feature type="region of interest" description="Disordered" evidence="1">
    <location>
        <begin position="1"/>
        <end position="45"/>
    </location>
</feature>
<evidence type="ECO:0000313" key="2">
    <source>
        <dbReference type="EMBL" id="TYI97631.1"/>
    </source>
</evidence>
<organism evidence="2 3">
    <name type="scientific">Gossypium mustelinum</name>
    <name type="common">Cotton</name>
    <name type="synonym">Gossypium caicoense</name>
    <dbReference type="NCBI Taxonomy" id="34275"/>
    <lineage>
        <taxon>Eukaryota</taxon>
        <taxon>Viridiplantae</taxon>
        <taxon>Streptophyta</taxon>
        <taxon>Embryophyta</taxon>
        <taxon>Tracheophyta</taxon>
        <taxon>Spermatophyta</taxon>
        <taxon>Magnoliopsida</taxon>
        <taxon>eudicotyledons</taxon>
        <taxon>Gunneridae</taxon>
        <taxon>Pentapetalae</taxon>
        <taxon>rosids</taxon>
        <taxon>malvids</taxon>
        <taxon>Malvales</taxon>
        <taxon>Malvaceae</taxon>
        <taxon>Malvoideae</taxon>
        <taxon>Gossypium</taxon>
    </lineage>
</organism>
<feature type="compositionally biased region" description="Polar residues" evidence="1">
    <location>
        <begin position="1"/>
        <end position="11"/>
    </location>
</feature>
<sequence>MPLCELSTQGLSEPRPNSDDDGGSKDLATRDSASLEQQTEAHTCGGAARTRRAVIFLLQ</sequence>
<dbReference type="EMBL" id="CM017649">
    <property type="protein sequence ID" value="TYI97631.1"/>
    <property type="molecule type" value="Genomic_DNA"/>
</dbReference>